<comment type="caution">
    <text evidence="1">The sequence shown here is derived from an EMBL/GenBank/DDBJ whole genome shotgun (WGS) entry which is preliminary data.</text>
</comment>
<dbReference type="PANTHER" id="PTHR10357">
    <property type="entry name" value="ALPHA-AMYLASE FAMILY MEMBER"/>
    <property type="match status" value="1"/>
</dbReference>
<proteinExistence type="predicted"/>
<organism evidence="1 2">
    <name type="scientific">Vibrio variabilis</name>
    <dbReference type="NCBI Taxonomy" id="990271"/>
    <lineage>
        <taxon>Bacteria</taxon>
        <taxon>Pseudomonadati</taxon>
        <taxon>Pseudomonadota</taxon>
        <taxon>Gammaproteobacteria</taxon>
        <taxon>Vibrionales</taxon>
        <taxon>Vibrionaceae</taxon>
        <taxon>Vibrio</taxon>
    </lineage>
</organism>
<gene>
    <name evidence="1" type="ORF">JCM19239_410</name>
</gene>
<reference evidence="2" key="1">
    <citation type="submission" date="2014-09" db="EMBL/GenBank/DDBJ databases">
        <title>Vibrio variabilis JCM 19239. (C206) whole genome shotgun sequence.</title>
        <authorList>
            <person name="Sawabe T."/>
            <person name="Meirelles P."/>
            <person name="Nakanishi M."/>
            <person name="Sayaka M."/>
            <person name="Hattori M."/>
            <person name="Ohkuma M."/>
        </authorList>
    </citation>
    <scope>NUCLEOTIDE SEQUENCE [LARGE SCALE GENOMIC DNA]</scope>
    <source>
        <strain evidence="2">JCM 19239</strain>
    </source>
</reference>
<keyword evidence="2" id="KW-1185">Reference proteome</keyword>
<dbReference type="GO" id="GO:0031216">
    <property type="term" value="F:neopullulanase activity"/>
    <property type="evidence" value="ECO:0007669"/>
    <property type="project" value="UniProtKB-EC"/>
</dbReference>
<dbReference type="EMBL" id="BBMS01000050">
    <property type="protein sequence ID" value="GAL28797.1"/>
    <property type="molecule type" value="Genomic_DNA"/>
</dbReference>
<protein>
    <submittedName>
        <fullName evidence="1">Neopullulanase</fullName>
        <ecNumber evidence="1">3.2.1.135</ecNumber>
    </submittedName>
</protein>
<accession>A0ABQ0JJ56</accession>
<dbReference type="PANTHER" id="PTHR10357:SF228">
    <property type="entry name" value="PUTATIVE-RELATED"/>
    <property type="match status" value="1"/>
</dbReference>
<reference evidence="2" key="2">
    <citation type="submission" date="2014-09" db="EMBL/GenBank/DDBJ databases">
        <authorList>
            <consortium name="NBRP consortium"/>
            <person name="Sawabe T."/>
            <person name="Meirelles P."/>
            <person name="Nakanishi M."/>
            <person name="Sayaka M."/>
            <person name="Hattori M."/>
            <person name="Ohkuma M."/>
        </authorList>
    </citation>
    <scope>NUCLEOTIDE SEQUENCE [LARGE SCALE GENOMIC DNA]</scope>
    <source>
        <strain evidence="2">JCM 19239</strain>
    </source>
</reference>
<dbReference type="GO" id="GO:0016853">
    <property type="term" value="F:isomerase activity"/>
    <property type="evidence" value="ECO:0007669"/>
    <property type="project" value="UniProtKB-KW"/>
</dbReference>
<name>A0ABQ0JJ56_9VIBR</name>
<evidence type="ECO:0000313" key="2">
    <source>
        <dbReference type="Proteomes" id="UP000029223"/>
    </source>
</evidence>
<keyword evidence="1" id="KW-0378">Hydrolase</keyword>
<dbReference type="Gene3D" id="3.20.20.80">
    <property type="entry name" value="Glycosidases"/>
    <property type="match status" value="1"/>
</dbReference>
<evidence type="ECO:0000313" key="1">
    <source>
        <dbReference type="EMBL" id="GAL28797.1"/>
    </source>
</evidence>
<dbReference type="EC" id="3.2.1.135" evidence="1"/>
<dbReference type="InterPro" id="IPR017853">
    <property type="entry name" value="GH"/>
</dbReference>
<sequence>MDDAKKLVEEAHKRGLYVFFDGVLGHHKDNVVASPSGNLPVGSSNPVSYPESLPFYKEVAEYWIKELKIDGWRLDQAYQVPTDAWAEIRKAVDETSKTVTYTNSDGDLVNPLGYMVAEIWMVKAISPKTVTAHRRVQPFALRLISRCAIAWCKPSQLKSPVMAQTKAVSRSQRVCKPIARTRHMLNLT</sequence>
<dbReference type="SUPFAM" id="SSF51445">
    <property type="entry name" value="(Trans)glycosidases"/>
    <property type="match status" value="1"/>
</dbReference>
<dbReference type="Proteomes" id="UP000029223">
    <property type="component" value="Unassembled WGS sequence"/>
</dbReference>
<keyword evidence="1" id="KW-0413">Isomerase</keyword>
<keyword evidence="1" id="KW-0326">Glycosidase</keyword>